<dbReference type="SUPFAM" id="SSF54495">
    <property type="entry name" value="UBC-like"/>
    <property type="match status" value="1"/>
</dbReference>
<proteinExistence type="predicted"/>
<dbReference type="Proteomes" id="UP000287651">
    <property type="component" value="Unassembled WGS sequence"/>
</dbReference>
<reference evidence="2 3" key="1">
    <citation type="journal article" date="2014" name="Agronomy (Basel)">
        <title>A Draft Genome Sequence for Ensete ventricosum, the Drought-Tolerant Tree Against Hunger.</title>
        <authorList>
            <person name="Harrison J."/>
            <person name="Moore K.A."/>
            <person name="Paszkiewicz K."/>
            <person name="Jones T."/>
            <person name="Grant M."/>
            <person name="Ambacheew D."/>
            <person name="Muzemil S."/>
            <person name="Studholme D.J."/>
        </authorList>
    </citation>
    <scope>NUCLEOTIDE SEQUENCE [LARGE SCALE GENOMIC DNA]</scope>
</reference>
<dbReference type="Gene3D" id="3.10.110.10">
    <property type="entry name" value="Ubiquitin Conjugating Enzyme"/>
    <property type="match status" value="1"/>
</dbReference>
<accession>A0A426XZM2</accession>
<dbReference type="AlphaFoldDB" id="A0A426XZM2"/>
<sequence length="121" mass="13735">MANSNLPRRIIKETQRLLSEPGLFRFVCSDLMLDFSDDELGVMDSPGISASPSEDNMRYFNVMILGPSQSPYEGGVFKLELFLPEEYPMAAPKPRNGPVYMLLGHEMEDKAIHFIRATMEF</sequence>
<protein>
    <recommendedName>
        <fullName evidence="1">UBC core domain-containing protein</fullName>
    </recommendedName>
</protein>
<evidence type="ECO:0000313" key="3">
    <source>
        <dbReference type="Proteomes" id="UP000287651"/>
    </source>
</evidence>
<gene>
    <name evidence="2" type="ORF">B296_00055573</name>
</gene>
<dbReference type="EMBL" id="AMZH03016265">
    <property type="protein sequence ID" value="RRT44761.1"/>
    <property type="molecule type" value="Genomic_DNA"/>
</dbReference>
<dbReference type="InterPro" id="IPR000608">
    <property type="entry name" value="UBC"/>
</dbReference>
<evidence type="ECO:0000313" key="2">
    <source>
        <dbReference type="EMBL" id="RRT44761.1"/>
    </source>
</evidence>
<name>A0A426XZM2_ENSVE</name>
<organism evidence="2 3">
    <name type="scientific">Ensete ventricosum</name>
    <name type="common">Abyssinian banana</name>
    <name type="synonym">Musa ensete</name>
    <dbReference type="NCBI Taxonomy" id="4639"/>
    <lineage>
        <taxon>Eukaryota</taxon>
        <taxon>Viridiplantae</taxon>
        <taxon>Streptophyta</taxon>
        <taxon>Embryophyta</taxon>
        <taxon>Tracheophyta</taxon>
        <taxon>Spermatophyta</taxon>
        <taxon>Magnoliopsida</taxon>
        <taxon>Liliopsida</taxon>
        <taxon>Zingiberales</taxon>
        <taxon>Musaceae</taxon>
        <taxon>Ensete</taxon>
    </lineage>
</organism>
<comment type="caution">
    <text evidence="2">The sequence shown here is derived from an EMBL/GenBank/DDBJ whole genome shotgun (WGS) entry which is preliminary data.</text>
</comment>
<dbReference type="InterPro" id="IPR016135">
    <property type="entry name" value="UBQ-conjugating_enzyme/RWD"/>
</dbReference>
<evidence type="ECO:0000259" key="1">
    <source>
        <dbReference type="PROSITE" id="PS50127"/>
    </source>
</evidence>
<feature type="domain" description="UBC core" evidence="1">
    <location>
        <begin position="26"/>
        <end position="121"/>
    </location>
</feature>
<dbReference type="Pfam" id="PF00179">
    <property type="entry name" value="UQ_con"/>
    <property type="match status" value="1"/>
</dbReference>
<dbReference type="PROSITE" id="PS50127">
    <property type="entry name" value="UBC_2"/>
    <property type="match status" value="1"/>
</dbReference>